<evidence type="ECO:0000313" key="1">
    <source>
        <dbReference type="EMBL" id="MBD3365564.1"/>
    </source>
</evidence>
<name>A0A9D5QDF0_UNCW3</name>
<organism evidence="1 2">
    <name type="scientific">candidate division WOR-3 bacterium</name>
    <dbReference type="NCBI Taxonomy" id="2052148"/>
    <lineage>
        <taxon>Bacteria</taxon>
        <taxon>Bacteria division WOR-3</taxon>
    </lineage>
</organism>
<dbReference type="Proteomes" id="UP000630660">
    <property type="component" value="Unassembled WGS sequence"/>
</dbReference>
<gene>
    <name evidence="1" type="ORF">GF359_10165</name>
</gene>
<dbReference type="EMBL" id="WJKJ01000336">
    <property type="protein sequence ID" value="MBD3365564.1"/>
    <property type="molecule type" value="Genomic_DNA"/>
</dbReference>
<proteinExistence type="predicted"/>
<protein>
    <submittedName>
        <fullName evidence="1">Uncharacterized protein</fullName>
    </submittedName>
</protein>
<evidence type="ECO:0000313" key="2">
    <source>
        <dbReference type="Proteomes" id="UP000630660"/>
    </source>
</evidence>
<accession>A0A9D5QDF0</accession>
<comment type="caution">
    <text evidence="1">The sequence shown here is derived from an EMBL/GenBank/DDBJ whole genome shotgun (WGS) entry which is preliminary data.</text>
</comment>
<reference evidence="1" key="1">
    <citation type="submission" date="2019-11" db="EMBL/GenBank/DDBJ databases">
        <title>Microbial mats filling the niche in hypersaline microbial mats.</title>
        <authorList>
            <person name="Wong H.L."/>
            <person name="Macleod F.I."/>
            <person name="White R.A. III"/>
            <person name="Burns B.P."/>
        </authorList>
    </citation>
    <scope>NUCLEOTIDE SEQUENCE</scope>
    <source>
        <strain evidence="1">Bin_327</strain>
    </source>
</reference>
<dbReference type="AlphaFoldDB" id="A0A9D5QDF0"/>
<sequence>METVGTSVAISLMGQYFPPPGMRSTPYNRSLTASEYQEAAQYMFDAGFVNGWVQEGLGVDQRHRPDFRKEKEEMW</sequence>